<evidence type="ECO:0008006" key="4">
    <source>
        <dbReference type="Google" id="ProtNLM"/>
    </source>
</evidence>
<feature type="transmembrane region" description="Helical" evidence="1">
    <location>
        <begin position="214"/>
        <end position="232"/>
    </location>
</feature>
<evidence type="ECO:0000313" key="3">
    <source>
        <dbReference type="Proteomes" id="UP000215595"/>
    </source>
</evidence>
<evidence type="ECO:0000313" key="2">
    <source>
        <dbReference type="EMBL" id="OYX31803.1"/>
    </source>
</evidence>
<sequence length="237" mass="25075">MTISMRRKAGLAMAGFALAANVPFALLVDRFGYDDVLREPPLEVLAAFRAGGPELIVIWLAFALCALAFLWVSAWTGEAIRAGGARWPAWAAAAGAASAVAQAVGLSRWSFVVPGLADRALDGSATESTVAVGTYQALHQFAGVAIGEWLGQTLLAAWTLAVGLALVRGPMARGWWTQALGVIALILSPLWIVGQVELLATVDAAFPAFQITQWVFMAWLAWLVALGLTWAIQGETT</sequence>
<feature type="transmembrane region" description="Helical" evidence="1">
    <location>
        <begin position="174"/>
        <end position="194"/>
    </location>
</feature>
<comment type="caution">
    <text evidence="2">The sequence shown here is derived from an EMBL/GenBank/DDBJ whole genome shotgun (WGS) entry which is preliminary data.</text>
</comment>
<name>A0A258FIZ4_9CAUL</name>
<gene>
    <name evidence="2" type="ORF">B7Z01_12175</name>
</gene>
<proteinExistence type="predicted"/>
<keyword evidence="1" id="KW-0472">Membrane</keyword>
<protein>
    <recommendedName>
        <fullName evidence="4">DUF4386 domain-containing protein</fullName>
    </recommendedName>
</protein>
<organism evidence="2 3">
    <name type="scientific">Brevundimonas subvibrioides</name>
    <dbReference type="NCBI Taxonomy" id="74313"/>
    <lineage>
        <taxon>Bacteria</taxon>
        <taxon>Pseudomonadati</taxon>
        <taxon>Pseudomonadota</taxon>
        <taxon>Alphaproteobacteria</taxon>
        <taxon>Caulobacterales</taxon>
        <taxon>Caulobacteraceae</taxon>
        <taxon>Brevundimonas</taxon>
    </lineage>
</organism>
<evidence type="ECO:0000256" key="1">
    <source>
        <dbReference type="SAM" id="Phobius"/>
    </source>
</evidence>
<feature type="transmembrane region" description="Helical" evidence="1">
    <location>
        <begin position="87"/>
        <end position="106"/>
    </location>
</feature>
<keyword evidence="1" id="KW-1133">Transmembrane helix</keyword>
<dbReference type="InterPro" id="IPR025495">
    <property type="entry name" value="DUF4386"/>
</dbReference>
<dbReference type="EMBL" id="NCEB01000028">
    <property type="protein sequence ID" value="OYX31803.1"/>
    <property type="molecule type" value="Genomic_DNA"/>
</dbReference>
<accession>A0A258FIZ4</accession>
<feature type="transmembrane region" description="Helical" evidence="1">
    <location>
        <begin position="149"/>
        <end position="167"/>
    </location>
</feature>
<reference evidence="2 3" key="1">
    <citation type="submission" date="2017-03" db="EMBL/GenBank/DDBJ databases">
        <title>Lifting the veil on microbial sulfur biogeochemistry in mining wastewaters.</title>
        <authorList>
            <person name="Kantor R.S."/>
            <person name="Colenbrander Nelson T."/>
            <person name="Marshall S."/>
            <person name="Bennett D."/>
            <person name="Apte S."/>
            <person name="Camacho D."/>
            <person name="Thomas B.C."/>
            <person name="Warren L.A."/>
            <person name="Banfield J.F."/>
        </authorList>
    </citation>
    <scope>NUCLEOTIDE SEQUENCE [LARGE SCALE GENOMIC DNA]</scope>
    <source>
        <strain evidence="2">32-69-9</strain>
    </source>
</reference>
<feature type="transmembrane region" description="Helical" evidence="1">
    <location>
        <begin position="56"/>
        <end position="75"/>
    </location>
</feature>
<keyword evidence="1" id="KW-0812">Transmembrane</keyword>
<dbReference type="Pfam" id="PF14329">
    <property type="entry name" value="DUF4386"/>
    <property type="match status" value="1"/>
</dbReference>
<dbReference type="AlphaFoldDB" id="A0A258FIZ4"/>
<dbReference type="Proteomes" id="UP000215595">
    <property type="component" value="Unassembled WGS sequence"/>
</dbReference>